<dbReference type="EMBL" id="SWLB01000002">
    <property type="protein sequence ID" value="KAF3340754.1"/>
    <property type="molecule type" value="Genomic_DNA"/>
</dbReference>
<keyword evidence="3" id="KW-1185">Reference proteome</keyword>
<evidence type="ECO:0000313" key="2">
    <source>
        <dbReference type="EMBL" id="KAF3340754.1"/>
    </source>
</evidence>
<organism evidence="2 3">
    <name type="scientific">Carex littledalei</name>
    <dbReference type="NCBI Taxonomy" id="544730"/>
    <lineage>
        <taxon>Eukaryota</taxon>
        <taxon>Viridiplantae</taxon>
        <taxon>Streptophyta</taxon>
        <taxon>Embryophyta</taxon>
        <taxon>Tracheophyta</taxon>
        <taxon>Spermatophyta</taxon>
        <taxon>Magnoliopsida</taxon>
        <taxon>Liliopsida</taxon>
        <taxon>Poales</taxon>
        <taxon>Cyperaceae</taxon>
        <taxon>Cyperoideae</taxon>
        <taxon>Cariceae</taxon>
        <taxon>Carex</taxon>
        <taxon>Carex subgen. Euthyceras</taxon>
    </lineage>
</organism>
<accession>A0A833W285</accession>
<name>A0A833W285_9POAL</name>
<dbReference type="AlphaFoldDB" id="A0A833W285"/>
<proteinExistence type="predicted"/>
<dbReference type="OrthoDB" id="1938942at2759"/>
<evidence type="ECO:0000313" key="3">
    <source>
        <dbReference type="Proteomes" id="UP000623129"/>
    </source>
</evidence>
<reference evidence="2" key="1">
    <citation type="submission" date="2020-01" db="EMBL/GenBank/DDBJ databases">
        <title>Genome sequence of Kobresia littledalei, the first chromosome-level genome in the family Cyperaceae.</title>
        <authorList>
            <person name="Qu G."/>
        </authorList>
    </citation>
    <scope>NUCLEOTIDE SEQUENCE</scope>
    <source>
        <strain evidence="2">C.B.Clarke</strain>
        <tissue evidence="2">Leaf</tissue>
    </source>
</reference>
<keyword evidence="1" id="KW-1133">Transmembrane helix</keyword>
<sequence>MDRDKDWNEAFNFSSDLTFVTSCMKETNGGRRSAGTSFWQAFVICALTILTSSQAILIYWSKQSTTSPKDPTQDEKLAKYKYSVTTSNFLVSTFEQSILLQ</sequence>
<evidence type="ECO:0000256" key="1">
    <source>
        <dbReference type="SAM" id="Phobius"/>
    </source>
</evidence>
<protein>
    <submittedName>
        <fullName evidence="2">ABC transporter G family member 28-like protein</fullName>
    </submittedName>
</protein>
<comment type="caution">
    <text evidence="2">The sequence shown here is derived from an EMBL/GenBank/DDBJ whole genome shotgun (WGS) entry which is preliminary data.</text>
</comment>
<dbReference type="Proteomes" id="UP000623129">
    <property type="component" value="Unassembled WGS sequence"/>
</dbReference>
<gene>
    <name evidence="2" type="ORF">FCM35_KLT09598</name>
</gene>
<feature type="transmembrane region" description="Helical" evidence="1">
    <location>
        <begin position="38"/>
        <end position="60"/>
    </location>
</feature>
<keyword evidence="1" id="KW-0812">Transmembrane</keyword>
<keyword evidence="1" id="KW-0472">Membrane</keyword>